<dbReference type="AlphaFoldDB" id="A0A2H0RDN4"/>
<keyword evidence="7" id="KW-1015">Disulfide bond</keyword>
<feature type="domain" description="Thioredoxin" evidence="13">
    <location>
        <begin position="3"/>
        <end position="156"/>
    </location>
</feature>
<evidence type="ECO:0000256" key="9">
    <source>
        <dbReference type="ARBA" id="ARBA00032824"/>
    </source>
</evidence>
<keyword evidence="4 14" id="KW-0575">Peroxidase</keyword>
<dbReference type="GO" id="GO:0034599">
    <property type="term" value="P:cellular response to oxidative stress"/>
    <property type="evidence" value="ECO:0007669"/>
    <property type="project" value="TreeGrafter"/>
</dbReference>
<dbReference type="EC" id="1.11.1.24" evidence="3"/>
<evidence type="ECO:0000256" key="12">
    <source>
        <dbReference type="PIRSR" id="PIRSR000239-1"/>
    </source>
</evidence>
<proteinExistence type="inferred from homology"/>
<gene>
    <name evidence="14" type="ORF">COV10_04085</name>
</gene>
<comment type="similarity">
    <text evidence="10">Belongs to the peroxiredoxin family. BCP/PrxQ subfamily.</text>
</comment>
<evidence type="ECO:0000256" key="3">
    <source>
        <dbReference type="ARBA" id="ARBA00013017"/>
    </source>
</evidence>
<dbReference type="InterPro" id="IPR036249">
    <property type="entry name" value="Thioredoxin-like_sf"/>
</dbReference>
<dbReference type="PROSITE" id="PS51352">
    <property type="entry name" value="THIOREDOXIN_2"/>
    <property type="match status" value="1"/>
</dbReference>
<comment type="catalytic activity">
    <reaction evidence="11">
        <text>a hydroperoxide + [thioredoxin]-dithiol = an alcohol + [thioredoxin]-disulfide + H2O</text>
        <dbReference type="Rhea" id="RHEA:62620"/>
        <dbReference type="Rhea" id="RHEA-COMP:10698"/>
        <dbReference type="Rhea" id="RHEA-COMP:10700"/>
        <dbReference type="ChEBI" id="CHEBI:15377"/>
        <dbReference type="ChEBI" id="CHEBI:29950"/>
        <dbReference type="ChEBI" id="CHEBI:30879"/>
        <dbReference type="ChEBI" id="CHEBI:35924"/>
        <dbReference type="ChEBI" id="CHEBI:50058"/>
        <dbReference type="EC" id="1.11.1.24"/>
    </reaction>
</comment>
<keyword evidence="5" id="KW-0049">Antioxidant</keyword>
<evidence type="ECO:0000313" key="15">
    <source>
        <dbReference type="Proteomes" id="UP000228767"/>
    </source>
</evidence>
<dbReference type="NCBIfam" id="NF006960">
    <property type="entry name" value="PRK09437.1"/>
    <property type="match status" value="1"/>
</dbReference>
<evidence type="ECO:0000256" key="2">
    <source>
        <dbReference type="ARBA" id="ARBA00011245"/>
    </source>
</evidence>
<dbReference type="PANTHER" id="PTHR42801">
    <property type="entry name" value="THIOREDOXIN-DEPENDENT PEROXIDE REDUCTASE"/>
    <property type="match status" value="1"/>
</dbReference>
<dbReference type="GO" id="GO:0045454">
    <property type="term" value="P:cell redox homeostasis"/>
    <property type="evidence" value="ECO:0007669"/>
    <property type="project" value="TreeGrafter"/>
</dbReference>
<protein>
    <recommendedName>
        <fullName evidence="3">thioredoxin-dependent peroxiredoxin</fullName>
        <ecNumber evidence="3">1.11.1.24</ecNumber>
    </recommendedName>
    <alternativeName>
        <fullName evidence="9">Thioredoxin peroxidase</fullName>
    </alternativeName>
</protein>
<dbReference type="PANTHER" id="PTHR42801:SF4">
    <property type="entry name" value="AHPC_TSA FAMILY PROTEIN"/>
    <property type="match status" value="1"/>
</dbReference>
<evidence type="ECO:0000259" key="13">
    <source>
        <dbReference type="PROSITE" id="PS51352"/>
    </source>
</evidence>
<keyword evidence="8" id="KW-0676">Redox-active center</keyword>
<dbReference type="InterPro" id="IPR000866">
    <property type="entry name" value="AhpC/TSA"/>
</dbReference>
<dbReference type="InterPro" id="IPR024706">
    <property type="entry name" value="Peroxiredoxin_AhpC-typ"/>
</dbReference>
<organism evidence="14 15">
    <name type="scientific">Candidatus Vogelbacteria bacterium CG10_big_fil_rev_8_21_14_0_10_51_16</name>
    <dbReference type="NCBI Taxonomy" id="1975045"/>
    <lineage>
        <taxon>Bacteria</taxon>
        <taxon>Candidatus Vogeliibacteriota</taxon>
    </lineage>
</organism>
<evidence type="ECO:0000256" key="10">
    <source>
        <dbReference type="ARBA" id="ARBA00038489"/>
    </source>
</evidence>
<dbReference type="GO" id="GO:0008379">
    <property type="term" value="F:thioredoxin peroxidase activity"/>
    <property type="evidence" value="ECO:0007669"/>
    <property type="project" value="TreeGrafter"/>
</dbReference>
<comment type="caution">
    <text evidence="14">The sequence shown here is derived from an EMBL/GenBank/DDBJ whole genome shotgun (WGS) entry which is preliminary data.</text>
</comment>
<evidence type="ECO:0000256" key="6">
    <source>
        <dbReference type="ARBA" id="ARBA00023002"/>
    </source>
</evidence>
<keyword evidence="6" id="KW-0560">Oxidoreductase</keyword>
<evidence type="ECO:0000256" key="8">
    <source>
        <dbReference type="ARBA" id="ARBA00023284"/>
    </source>
</evidence>
<dbReference type="InterPro" id="IPR050924">
    <property type="entry name" value="Peroxiredoxin_BCP/PrxQ"/>
</dbReference>
<accession>A0A2H0RDN4</accession>
<dbReference type="EMBL" id="PCYI01000025">
    <property type="protein sequence ID" value="PIR44651.1"/>
    <property type="molecule type" value="Genomic_DNA"/>
</dbReference>
<dbReference type="Proteomes" id="UP000228767">
    <property type="component" value="Unassembled WGS sequence"/>
</dbReference>
<evidence type="ECO:0000256" key="5">
    <source>
        <dbReference type="ARBA" id="ARBA00022862"/>
    </source>
</evidence>
<dbReference type="FunFam" id="3.40.30.10:FF:000007">
    <property type="entry name" value="Thioredoxin-dependent thiol peroxidase"/>
    <property type="match status" value="1"/>
</dbReference>
<reference evidence="14 15" key="1">
    <citation type="submission" date="2017-09" db="EMBL/GenBank/DDBJ databases">
        <title>Depth-based differentiation of microbial function through sediment-hosted aquifers and enrichment of novel symbionts in the deep terrestrial subsurface.</title>
        <authorList>
            <person name="Probst A.J."/>
            <person name="Ladd B."/>
            <person name="Jarett J.K."/>
            <person name="Geller-Mcgrath D.E."/>
            <person name="Sieber C.M."/>
            <person name="Emerson J.B."/>
            <person name="Anantharaman K."/>
            <person name="Thomas B.C."/>
            <person name="Malmstrom R."/>
            <person name="Stieglmeier M."/>
            <person name="Klingl A."/>
            <person name="Woyke T."/>
            <person name="Ryan C.M."/>
            <person name="Banfield J.F."/>
        </authorList>
    </citation>
    <scope>NUCLEOTIDE SEQUENCE [LARGE SCALE GENOMIC DNA]</scope>
    <source>
        <strain evidence="14">CG10_big_fil_rev_8_21_14_0_10_51_16</strain>
    </source>
</reference>
<feature type="active site" description="Cysteine sulfenic acid (-SOH) intermediate; for peroxidase activity" evidence="12">
    <location>
        <position position="45"/>
    </location>
</feature>
<sequence length="159" mass="18088">MKLKTNSQAPEIKLPDQDGKVHKLSDYKGKWVLVYFYPKDDTPGCTKEACAIRDDFDNFEKLKIKVLGVSADSVAKHKKFAEKYNLPFTLLADEEKKTVGDYGVWAEKKFLGKKYMGILRSSFLINPKGKIAKIYENVKPAEHAEAVRKDVVELVAQYV</sequence>
<name>A0A2H0RDN4_9BACT</name>
<dbReference type="PIRSF" id="PIRSF000239">
    <property type="entry name" value="AHPC"/>
    <property type="match status" value="1"/>
</dbReference>
<comment type="function">
    <text evidence="1">Thiol-specific peroxidase that catalyzes the reduction of hydrogen peroxide and organic hydroperoxides to water and alcohols, respectively. Plays a role in cell protection against oxidative stress by detoxifying peroxides and as sensor of hydrogen peroxide-mediated signaling events.</text>
</comment>
<comment type="subunit">
    <text evidence="2">Monomer.</text>
</comment>
<evidence type="ECO:0000256" key="4">
    <source>
        <dbReference type="ARBA" id="ARBA00022559"/>
    </source>
</evidence>
<dbReference type="Gene3D" id="3.40.30.10">
    <property type="entry name" value="Glutaredoxin"/>
    <property type="match status" value="1"/>
</dbReference>
<dbReference type="InterPro" id="IPR013766">
    <property type="entry name" value="Thioredoxin_domain"/>
</dbReference>
<dbReference type="GO" id="GO:0005737">
    <property type="term" value="C:cytoplasm"/>
    <property type="evidence" value="ECO:0007669"/>
    <property type="project" value="TreeGrafter"/>
</dbReference>
<dbReference type="CDD" id="cd03017">
    <property type="entry name" value="PRX_BCP"/>
    <property type="match status" value="1"/>
</dbReference>
<evidence type="ECO:0000313" key="14">
    <source>
        <dbReference type="EMBL" id="PIR44651.1"/>
    </source>
</evidence>
<evidence type="ECO:0000256" key="1">
    <source>
        <dbReference type="ARBA" id="ARBA00003330"/>
    </source>
</evidence>
<evidence type="ECO:0000256" key="11">
    <source>
        <dbReference type="ARBA" id="ARBA00049091"/>
    </source>
</evidence>
<evidence type="ECO:0000256" key="7">
    <source>
        <dbReference type="ARBA" id="ARBA00023157"/>
    </source>
</evidence>
<dbReference type="SUPFAM" id="SSF52833">
    <property type="entry name" value="Thioredoxin-like"/>
    <property type="match status" value="1"/>
</dbReference>
<dbReference type="Pfam" id="PF00578">
    <property type="entry name" value="AhpC-TSA"/>
    <property type="match status" value="1"/>
</dbReference>